<dbReference type="PANTHER" id="PTHR16184:SF6">
    <property type="entry name" value="ELONGATOR COMPLEX PROTEIN 6"/>
    <property type="match status" value="1"/>
</dbReference>
<dbReference type="GO" id="GO:0033588">
    <property type="term" value="C:elongator holoenzyme complex"/>
    <property type="evidence" value="ECO:0007669"/>
    <property type="project" value="InterPro"/>
</dbReference>
<dbReference type="InterPro" id="IPR027417">
    <property type="entry name" value="P-loop_NTPase"/>
</dbReference>
<organism evidence="4 5">
    <name type="scientific">Hypsibius exemplaris</name>
    <name type="common">Freshwater tardigrade</name>
    <dbReference type="NCBI Taxonomy" id="2072580"/>
    <lineage>
        <taxon>Eukaryota</taxon>
        <taxon>Metazoa</taxon>
        <taxon>Ecdysozoa</taxon>
        <taxon>Tardigrada</taxon>
        <taxon>Eutardigrada</taxon>
        <taxon>Parachela</taxon>
        <taxon>Hypsibioidea</taxon>
        <taxon>Hypsibiidae</taxon>
        <taxon>Hypsibius</taxon>
    </lineage>
</organism>
<gene>
    <name evidence="4" type="ORF">BV898_02253</name>
</gene>
<name>A0A1W0X8N7_HYPEX</name>
<dbReference type="GO" id="GO:0002098">
    <property type="term" value="P:tRNA wobble uridine modification"/>
    <property type="evidence" value="ECO:0007669"/>
    <property type="project" value="InterPro"/>
</dbReference>
<dbReference type="Proteomes" id="UP000192578">
    <property type="component" value="Unassembled WGS sequence"/>
</dbReference>
<evidence type="ECO:0000313" key="4">
    <source>
        <dbReference type="EMBL" id="OQV23905.1"/>
    </source>
</evidence>
<dbReference type="EMBL" id="MTYJ01000009">
    <property type="protein sequence ID" value="OQV23905.1"/>
    <property type="molecule type" value="Genomic_DNA"/>
</dbReference>
<evidence type="ECO:0000256" key="1">
    <source>
        <dbReference type="ARBA" id="ARBA00005043"/>
    </source>
</evidence>
<protein>
    <recommendedName>
        <fullName evidence="3">Elongator complex protein 6</fullName>
    </recommendedName>
</protein>
<sequence>MFPQLSTFLGLENQLTLPPPGTCIAVCDQERQPVPRPQGSFIQLHLLTLFLRAKHPCVFFSLTDNYTHLRVIAAKCGFGLQSYADSGQLKHLSGMTVADPIPTEGAADVSVSHSALPHPGAVLKDLALSLSEIRIKFPEKAPCVVVEDLSVLLDLGWDVHELFAMMRSLRSLVSDGTLVFYSTSAEDCESEEAVLSSFLFHFADWFLETSGLRSGSSSTIDGQLNIRIRNTTRPGVSVKTCHYKVQERRIQFFAPGTSSGIL</sequence>
<keyword evidence="5" id="KW-1185">Reference proteome</keyword>
<dbReference type="Gene3D" id="3.40.50.300">
    <property type="entry name" value="P-loop containing nucleotide triphosphate hydrolases"/>
    <property type="match status" value="1"/>
</dbReference>
<dbReference type="OrthoDB" id="9995306at2759"/>
<evidence type="ECO:0000256" key="2">
    <source>
        <dbReference type="ARBA" id="ARBA00008837"/>
    </source>
</evidence>
<comment type="pathway">
    <text evidence="1">tRNA modification; 5-methoxycarbonylmethyl-2-thiouridine-tRNA biosynthesis.</text>
</comment>
<dbReference type="PANTHER" id="PTHR16184">
    <property type="entry name" value="ELONGATOR COMPLEX PROTEIN 6"/>
    <property type="match status" value="1"/>
</dbReference>
<proteinExistence type="inferred from homology"/>
<dbReference type="InterPro" id="IPR018627">
    <property type="entry name" value="ELP6"/>
</dbReference>
<accession>A0A1W0X8N7</accession>
<dbReference type="UniPathway" id="UPA00988"/>
<comment type="similarity">
    <text evidence="2">Belongs to the ELP6 family.</text>
</comment>
<evidence type="ECO:0000256" key="3">
    <source>
        <dbReference type="ARBA" id="ARBA00020263"/>
    </source>
</evidence>
<comment type="caution">
    <text evidence="4">The sequence shown here is derived from an EMBL/GenBank/DDBJ whole genome shotgun (WGS) entry which is preliminary data.</text>
</comment>
<reference evidence="5" key="1">
    <citation type="submission" date="2017-01" db="EMBL/GenBank/DDBJ databases">
        <title>Comparative genomics of anhydrobiosis in the tardigrade Hypsibius dujardini.</title>
        <authorList>
            <person name="Yoshida Y."/>
            <person name="Koutsovoulos G."/>
            <person name="Laetsch D."/>
            <person name="Stevens L."/>
            <person name="Kumar S."/>
            <person name="Horikawa D."/>
            <person name="Ishino K."/>
            <person name="Komine S."/>
            <person name="Tomita M."/>
            <person name="Blaxter M."/>
            <person name="Arakawa K."/>
        </authorList>
    </citation>
    <scope>NUCLEOTIDE SEQUENCE [LARGE SCALE GENOMIC DNA]</scope>
    <source>
        <strain evidence="5">Z151</strain>
    </source>
</reference>
<dbReference type="Pfam" id="PF09807">
    <property type="entry name" value="ELP6"/>
    <property type="match status" value="1"/>
</dbReference>
<evidence type="ECO:0000313" key="5">
    <source>
        <dbReference type="Proteomes" id="UP000192578"/>
    </source>
</evidence>
<dbReference type="AlphaFoldDB" id="A0A1W0X8N7"/>